<name>A0A495JQ64_9ACTN</name>
<feature type="transmembrane region" description="Helical" evidence="2">
    <location>
        <begin position="323"/>
        <end position="344"/>
    </location>
</feature>
<organism evidence="3 4">
    <name type="scientific">Micromonospora pisi</name>
    <dbReference type="NCBI Taxonomy" id="589240"/>
    <lineage>
        <taxon>Bacteria</taxon>
        <taxon>Bacillati</taxon>
        <taxon>Actinomycetota</taxon>
        <taxon>Actinomycetes</taxon>
        <taxon>Micromonosporales</taxon>
        <taxon>Micromonosporaceae</taxon>
        <taxon>Micromonospora</taxon>
    </lineage>
</organism>
<feature type="transmembrane region" description="Helical" evidence="2">
    <location>
        <begin position="283"/>
        <end position="303"/>
    </location>
</feature>
<dbReference type="AlphaFoldDB" id="A0A495JQ64"/>
<feature type="transmembrane region" description="Helical" evidence="2">
    <location>
        <begin position="356"/>
        <end position="373"/>
    </location>
</feature>
<feature type="compositionally biased region" description="Basic and acidic residues" evidence="1">
    <location>
        <begin position="22"/>
        <end position="36"/>
    </location>
</feature>
<feature type="compositionally biased region" description="Basic and acidic residues" evidence="1">
    <location>
        <begin position="62"/>
        <end position="79"/>
    </location>
</feature>
<keyword evidence="2" id="KW-0472">Membrane</keyword>
<dbReference type="RefSeq" id="WP_121158989.1">
    <property type="nucleotide sequence ID" value="NZ_RBKT01000001.1"/>
</dbReference>
<keyword evidence="2" id="KW-1133">Transmembrane helix</keyword>
<sequence length="374" mass="39147">MDGQRNFPEDQEQPRWYAGERGYPEPDWRATDRPHQPDGYPDAGSRAEPPGGTRHAATADPTTDRYAVEPDRFPTDADRFAAGSGRFTGEQDRFRGESDRFRTEPDRFRNEPDRYAGTERYTEPLDLRRDPLDAIRVRPGGGRDPEDRGGDPGDGGRSGSDGVRTDATGRLAQAPDEGERSADAARTMAGGERSPLGGYPIVGAGRTGEEEAAPVEVVAGPLQMPTGPITMLGAPAGRPAPAAELPFGAEPPGGGLYGEPAEGPRRGGTGPAGDGVYRTRRPAVALLFAVLVVVLEVPALRMLLDGAIGGPVSPNGVVSGTFLAFGLPTFAAGLYALLTGGAAIGDPGRVWLRPPTAYLTIGLVLFVAAALGAG</sequence>
<comment type="caution">
    <text evidence="3">The sequence shown here is derived from an EMBL/GenBank/DDBJ whole genome shotgun (WGS) entry which is preliminary data.</text>
</comment>
<feature type="region of interest" description="Disordered" evidence="1">
    <location>
        <begin position="1"/>
        <end position="205"/>
    </location>
</feature>
<protein>
    <submittedName>
        <fullName evidence="3">Uncharacterized protein</fullName>
    </submittedName>
</protein>
<accession>A0A495JQ64</accession>
<reference evidence="3 4" key="1">
    <citation type="submission" date="2018-10" db="EMBL/GenBank/DDBJ databases">
        <title>Sequencing the genomes of 1000 actinobacteria strains.</title>
        <authorList>
            <person name="Klenk H.-P."/>
        </authorList>
    </citation>
    <scope>NUCLEOTIDE SEQUENCE [LARGE SCALE GENOMIC DNA]</scope>
    <source>
        <strain evidence="3 4">DSM 45175</strain>
    </source>
</reference>
<dbReference type="OrthoDB" id="3405354at2"/>
<evidence type="ECO:0000256" key="2">
    <source>
        <dbReference type="SAM" id="Phobius"/>
    </source>
</evidence>
<evidence type="ECO:0000313" key="4">
    <source>
        <dbReference type="Proteomes" id="UP000277671"/>
    </source>
</evidence>
<keyword evidence="2" id="KW-0812">Transmembrane</keyword>
<evidence type="ECO:0000313" key="3">
    <source>
        <dbReference type="EMBL" id="RKR90765.1"/>
    </source>
</evidence>
<dbReference type="Proteomes" id="UP000277671">
    <property type="component" value="Unassembled WGS sequence"/>
</dbReference>
<proteinExistence type="predicted"/>
<gene>
    <name evidence="3" type="ORF">BDK92_5146</name>
</gene>
<keyword evidence="4" id="KW-1185">Reference proteome</keyword>
<evidence type="ECO:0000256" key="1">
    <source>
        <dbReference type="SAM" id="MobiDB-lite"/>
    </source>
</evidence>
<dbReference type="EMBL" id="RBKT01000001">
    <property type="protein sequence ID" value="RKR90765.1"/>
    <property type="molecule type" value="Genomic_DNA"/>
</dbReference>
<feature type="compositionally biased region" description="Basic and acidic residues" evidence="1">
    <location>
        <begin position="89"/>
        <end position="151"/>
    </location>
</feature>